<dbReference type="EMBL" id="JBFCZG010000005">
    <property type="protein sequence ID" value="KAL3422069.1"/>
    <property type="molecule type" value="Genomic_DNA"/>
</dbReference>
<comment type="caution">
    <text evidence="3">The sequence shown here is derived from an EMBL/GenBank/DDBJ whole genome shotgun (WGS) entry which is preliminary data.</text>
</comment>
<accession>A0ABR4PFL0</accession>
<feature type="region of interest" description="Disordered" evidence="2">
    <location>
        <begin position="1"/>
        <end position="32"/>
    </location>
</feature>
<protein>
    <submittedName>
        <fullName evidence="3">Uncharacterized protein</fullName>
    </submittedName>
</protein>
<keyword evidence="1" id="KW-0175">Coiled coil</keyword>
<feature type="compositionally biased region" description="Polar residues" evidence="2">
    <location>
        <begin position="1"/>
        <end position="17"/>
    </location>
</feature>
<keyword evidence="4" id="KW-1185">Reference proteome</keyword>
<reference evidence="3 4" key="1">
    <citation type="submission" date="2024-06" db="EMBL/GenBank/DDBJ databases">
        <title>Complete genome of Phlyctema vagabunda strain 19-DSS-EL-015.</title>
        <authorList>
            <person name="Fiorenzani C."/>
        </authorList>
    </citation>
    <scope>NUCLEOTIDE SEQUENCE [LARGE SCALE GENOMIC DNA]</scope>
    <source>
        <strain evidence="3 4">19-DSS-EL-015</strain>
    </source>
</reference>
<evidence type="ECO:0000313" key="3">
    <source>
        <dbReference type="EMBL" id="KAL3422069.1"/>
    </source>
</evidence>
<organism evidence="3 4">
    <name type="scientific">Phlyctema vagabunda</name>
    <dbReference type="NCBI Taxonomy" id="108571"/>
    <lineage>
        <taxon>Eukaryota</taxon>
        <taxon>Fungi</taxon>
        <taxon>Dikarya</taxon>
        <taxon>Ascomycota</taxon>
        <taxon>Pezizomycotina</taxon>
        <taxon>Leotiomycetes</taxon>
        <taxon>Helotiales</taxon>
        <taxon>Dermateaceae</taxon>
        <taxon>Phlyctema</taxon>
    </lineage>
</organism>
<feature type="coiled-coil region" evidence="1">
    <location>
        <begin position="1193"/>
        <end position="1270"/>
    </location>
</feature>
<proteinExistence type="predicted"/>
<evidence type="ECO:0000256" key="1">
    <source>
        <dbReference type="SAM" id="Coils"/>
    </source>
</evidence>
<dbReference type="Proteomes" id="UP001629113">
    <property type="component" value="Unassembled WGS sequence"/>
</dbReference>
<gene>
    <name evidence="3" type="ORF">PVAG01_06225</name>
</gene>
<evidence type="ECO:0000313" key="4">
    <source>
        <dbReference type="Proteomes" id="UP001629113"/>
    </source>
</evidence>
<sequence length="1504" mass="164793">MPSPILTSEPLSSTLPGITSRLPKDSKRPSSVNVTPLGSHIIQNSSSGFISIPSLLHLHPSGPDAVVHSRYGISTSTIPHSTAPQHQNHSSVWSSAVTSSNIGEKNIKLHDGELKDVTLAGMNSNGKVVDMPVSNLSGRADSGSHNVISDAPHMLQPISNIPSTDTSRSPPEAFLQSKTEADPKARTPAGFVLAGSINLFGNEKLQAKRYVFQGTAQVNGIQEMVLIADPSGVRLEDFFPEADSNSSIGILELGNPYLLYYSPYSIGSSKSGLWMEMDVSFEGSMAPAGEVLKSLFQQPNVSTMHLSCRIGQSKNWEKSLQPTSLTFVAEISNITCKIGGILYFHSVGVGVDVHQRSDSIPPFSRRYIWNPRFFGEVQLDFDGSQTSPLLQYSMLKSGNTYHLSANTKKGEIWENVLGVRNFALKEVQILADFANNQSASRVDLDIRASMRIGFTTISVKGVYKSSSPRADWMFEADVSNLKWADILALYEETFKVKIHLPQYNIQVSELSLRVGSENHEMAFHGKVKIEEYSSVEATIIISDGGISIKGAISELPSFYMLKFETAYAELYIPSQKQSGNMTDQTETTRFSITGTVKIYRLEISATVYFSKVKGEENPHWIVYAEEKGSLLLSDVIPKVKNSSVDFQLNSIAFAACSDDHRGHQISNSMYNNKYNVRKGYQVCAEVQCPQSLAQILRTKVATVTVYARFYEEKWVVEIGLPAPTALSLTPNIKSEEVEVGLQLDGNPCLFVKTKFLVKVDGRKEPFLFHVQLDAGPITAEGIGYVRTDWNNPFGLSPKITVLQPIGLRLKFLYESVTYPEEIEIQGGFMIGAIKGKAVILVSEDPRRGVIKVFAKNIGISELASFVADSTGSKVPHVSSDIFEFNSLDVAISTGTYVDEVYYPRGTRLAGDASVFGEKAKINGEVDAELPGCILNGTVESFSLGLVQITGLTTQGSSSSGLSKPADPVIELALTLVDQHIIIKGETSLFNHKMPLHVVAQLVPFKLSLKGLMPFSDLLRFDFKGAYKGAEKSLKNILSEDFELAASLPKDILNLLVAKINTFAAVVNQVSRDGEDKARQSLQKAKTSYDNAVIEAQRVFTEANSVWERKSRGVEATIDAKLKASKQIEESLQLNVSKTKSDFDALVSSKKKIFEDAQQDFVNSVSNAEKTAAKVSITAAETVEQLNKPFHDAKKALHQNFGNVEQIVQNAEQNVLHAIQNKKLLETRLAEAQMDYTNAEFLFKIEKGLVVAKFRNDLNGAETALKIAEQVSNTAMQAQNSPRLVILRSNFETASRNLLQAHKESEISISSAKEQLETIRLQKDRTIKEAKDALELAQKSSAALKNYQAAYRSLEYHVKSQPAIVEAANSLTEHSLESTAEHDAFISAQRHLHAATSALGELDTALHVVELAVQAPSVAASVAKWLCAERGNFLDIQNVNLIGSLKEAVSAAQTPLRATVKGELADGVITLVMDFVPGQPEQFARAMFEALWDGLVRDVGKYIKL</sequence>
<name>A0ABR4PFL0_9HELO</name>
<evidence type="ECO:0000256" key="2">
    <source>
        <dbReference type="SAM" id="MobiDB-lite"/>
    </source>
</evidence>